<dbReference type="PANTHER" id="PTHR33525">
    <property type="match status" value="1"/>
</dbReference>
<proteinExistence type="predicted"/>
<dbReference type="PROSITE" id="PS51831">
    <property type="entry name" value="HD"/>
    <property type="match status" value="1"/>
</dbReference>
<feature type="domain" description="HD" evidence="1">
    <location>
        <begin position="322"/>
        <end position="448"/>
    </location>
</feature>
<dbReference type="InterPro" id="IPR006675">
    <property type="entry name" value="HDIG_dom"/>
</dbReference>
<accession>A0A1N6V7L3</accession>
<dbReference type="Proteomes" id="UP000186400">
    <property type="component" value="Unassembled WGS sequence"/>
</dbReference>
<dbReference type="EMBL" id="FTMS01000014">
    <property type="protein sequence ID" value="SIQ73709.1"/>
    <property type="molecule type" value="Genomic_DNA"/>
</dbReference>
<dbReference type="SMART" id="SM00471">
    <property type="entry name" value="HDc"/>
    <property type="match status" value="1"/>
</dbReference>
<sequence length="498" mass="56801">MMQKVRAAARAHKPISIKSYTLPHQTEMQIEEILGAFLKELNRDVLKDSLAYCLRELTTNAKKANTKRVYFEEKELDLSSDEDYRQGMQTFKQETLDNIGYWLEKQEAAGLYVRVSFQIQGKDLHIRVANNTHITRKEQIRIYDRIARSRAFRSLEEAMTAVLDDSEGAGLGIVILVLMLKKLGLDEEAFDIDVENNETVARLVIPMDETKGDHLTHMSQELTAHIQSLPQFPESIMQLRALLDDPDAEVTEIARTLGQDPALTADLLRTVNSARYMLPRKMDNVVEAVKVVGLRGLKQMLFSYGTQRVLGDGSENAVSRALWEHSQRVAFYAYGITRHVSKRKDLLDDVYVGAILHDMGKIVFSNIHPDTVEKINDFSRKKGIPSSVFEEMSEGIAHAEVGAQLAQRWNFPDVLIETIRHHHAPLKAPPRYRDVVATVFLANTLANMDADEYELLDGRVLRLLGVESPERLRLIHQRLQEQYDTEYAHLDHRRDSSS</sequence>
<dbReference type="STRING" id="159291.SAMN05920897_1145"/>
<evidence type="ECO:0000313" key="4">
    <source>
        <dbReference type="Proteomes" id="UP000186400"/>
    </source>
</evidence>
<feature type="domain" description="HDOD" evidence="2">
    <location>
        <begin position="229"/>
        <end position="425"/>
    </location>
</feature>
<dbReference type="InterPro" id="IPR003607">
    <property type="entry name" value="HD/PDEase_dom"/>
</dbReference>
<dbReference type="Gene3D" id="1.10.3210.10">
    <property type="entry name" value="Hypothetical protein af1432"/>
    <property type="match status" value="1"/>
</dbReference>
<dbReference type="CDD" id="cd00077">
    <property type="entry name" value="HDc"/>
    <property type="match status" value="1"/>
</dbReference>
<dbReference type="AlphaFoldDB" id="A0A1N6V7L3"/>
<dbReference type="PANTHER" id="PTHR33525:SF3">
    <property type="entry name" value="RIBONUCLEASE Y"/>
    <property type="match status" value="1"/>
</dbReference>
<evidence type="ECO:0000313" key="3">
    <source>
        <dbReference type="EMBL" id="SIQ73709.1"/>
    </source>
</evidence>
<name>A0A1N6V7L3_9SPIO</name>
<dbReference type="SUPFAM" id="SSF55874">
    <property type="entry name" value="ATPase domain of HSP90 chaperone/DNA topoisomerase II/histidine kinase"/>
    <property type="match status" value="1"/>
</dbReference>
<dbReference type="InterPro" id="IPR036890">
    <property type="entry name" value="HATPase_C_sf"/>
</dbReference>
<organism evidence="3 4">
    <name type="scientific">Alkalispirochaeta americana</name>
    <dbReference type="NCBI Taxonomy" id="159291"/>
    <lineage>
        <taxon>Bacteria</taxon>
        <taxon>Pseudomonadati</taxon>
        <taxon>Spirochaetota</taxon>
        <taxon>Spirochaetia</taxon>
        <taxon>Spirochaetales</taxon>
        <taxon>Spirochaetaceae</taxon>
        <taxon>Alkalispirochaeta</taxon>
    </lineage>
</organism>
<protein>
    <submittedName>
        <fullName evidence="3">HDIG domain-containing protein</fullName>
    </submittedName>
</protein>
<evidence type="ECO:0000259" key="2">
    <source>
        <dbReference type="PROSITE" id="PS51833"/>
    </source>
</evidence>
<evidence type="ECO:0000259" key="1">
    <source>
        <dbReference type="PROSITE" id="PS51831"/>
    </source>
</evidence>
<dbReference type="NCBIfam" id="TIGR00277">
    <property type="entry name" value="HDIG"/>
    <property type="match status" value="1"/>
</dbReference>
<dbReference type="RefSeq" id="WP_234969090.1">
    <property type="nucleotide sequence ID" value="NZ_FTMS01000014.1"/>
</dbReference>
<dbReference type="PROSITE" id="PS51833">
    <property type="entry name" value="HDOD"/>
    <property type="match status" value="1"/>
</dbReference>
<dbReference type="SUPFAM" id="SSF109604">
    <property type="entry name" value="HD-domain/PDEase-like"/>
    <property type="match status" value="1"/>
</dbReference>
<dbReference type="InterPro" id="IPR052340">
    <property type="entry name" value="RNase_Y/CdgJ"/>
</dbReference>
<gene>
    <name evidence="3" type="ORF">SAMN05920897_1145</name>
</gene>
<dbReference type="Pfam" id="PF08668">
    <property type="entry name" value="HDOD"/>
    <property type="match status" value="1"/>
</dbReference>
<dbReference type="InterPro" id="IPR006674">
    <property type="entry name" value="HD_domain"/>
</dbReference>
<keyword evidence="4" id="KW-1185">Reference proteome</keyword>
<reference evidence="3 4" key="1">
    <citation type="submission" date="2017-01" db="EMBL/GenBank/DDBJ databases">
        <authorList>
            <person name="Mah S.A."/>
            <person name="Swanson W.J."/>
            <person name="Moy G.W."/>
            <person name="Vacquier V.D."/>
        </authorList>
    </citation>
    <scope>NUCLEOTIDE SEQUENCE [LARGE SCALE GENOMIC DNA]</scope>
    <source>
        <strain evidence="3 4">ASpG1</strain>
    </source>
</reference>
<dbReference type="InterPro" id="IPR013976">
    <property type="entry name" value="HDOD"/>
</dbReference>